<dbReference type="AlphaFoldDB" id="A0A926VFT2"/>
<comment type="similarity">
    <text evidence="1">Belongs to the beta-class carbonic anhydrase family.</text>
</comment>
<evidence type="ECO:0000256" key="3">
    <source>
        <dbReference type="ARBA" id="ARBA00022723"/>
    </source>
</evidence>
<comment type="catalytic activity">
    <reaction evidence="6">
        <text>hydrogencarbonate + H(+) = CO2 + H2O</text>
        <dbReference type="Rhea" id="RHEA:10748"/>
        <dbReference type="ChEBI" id="CHEBI:15377"/>
        <dbReference type="ChEBI" id="CHEBI:15378"/>
        <dbReference type="ChEBI" id="CHEBI:16526"/>
        <dbReference type="ChEBI" id="CHEBI:17544"/>
        <dbReference type="EC" id="4.2.1.1"/>
    </reaction>
</comment>
<dbReference type="PROSITE" id="PS51318">
    <property type="entry name" value="TAT"/>
    <property type="match status" value="1"/>
</dbReference>
<dbReference type="InterPro" id="IPR006311">
    <property type="entry name" value="TAT_signal"/>
</dbReference>
<feature type="binding site" evidence="7">
    <location>
        <position position="97"/>
    </location>
    <ligand>
        <name>Zn(2+)</name>
        <dbReference type="ChEBI" id="CHEBI:29105"/>
    </ligand>
</feature>
<evidence type="ECO:0000256" key="5">
    <source>
        <dbReference type="ARBA" id="ARBA00023239"/>
    </source>
</evidence>
<dbReference type="PROSITE" id="PS00704">
    <property type="entry name" value="PROK_CO2_ANHYDRASE_1"/>
    <property type="match status" value="1"/>
</dbReference>
<dbReference type="GO" id="GO:0008270">
    <property type="term" value="F:zinc ion binding"/>
    <property type="evidence" value="ECO:0007669"/>
    <property type="project" value="InterPro"/>
</dbReference>
<evidence type="ECO:0000313" key="8">
    <source>
        <dbReference type="EMBL" id="MBD2182865.1"/>
    </source>
</evidence>
<dbReference type="RefSeq" id="WP_190466011.1">
    <property type="nucleotide sequence ID" value="NZ_JACJPW010000043.1"/>
</dbReference>
<accession>A0A926VFT2</accession>
<protein>
    <recommendedName>
        <fullName evidence="2">carbonic anhydrase</fullName>
        <ecNumber evidence="2">4.2.1.1</ecNumber>
    </recommendedName>
</protein>
<gene>
    <name evidence="8" type="ORF">H6G03_17640</name>
</gene>
<dbReference type="InterPro" id="IPR001765">
    <property type="entry name" value="Carbonic_anhydrase"/>
</dbReference>
<dbReference type="PANTHER" id="PTHR11002">
    <property type="entry name" value="CARBONIC ANHYDRASE"/>
    <property type="match status" value="1"/>
</dbReference>
<keyword evidence="5" id="KW-0456">Lyase</keyword>
<proteinExistence type="inferred from homology"/>
<evidence type="ECO:0000313" key="9">
    <source>
        <dbReference type="Proteomes" id="UP000641646"/>
    </source>
</evidence>
<dbReference type="Gene3D" id="3.40.1050.10">
    <property type="entry name" value="Carbonic anhydrase"/>
    <property type="match status" value="1"/>
</dbReference>
<dbReference type="GO" id="GO:0004089">
    <property type="term" value="F:carbonate dehydratase activity"/>
    <property type="evidence" value="ECO:0007669"/>
    <property type="project" value="UniProtKB-EC"/>
</dbReference>
<reference evidence="8" key="2">
    <citation type="submission" date="2020-08" db="EMBL/GenBank/DDBJ databases">
        <authorList>
            <person name="Chen M."/>
            <person name="Teng W."/>
            <person name="Zhao L."/>
            <person name="Hu C."/>
            <person name="Zhou Y."/>
            <person name="Han B."/>
            <person name="Song L."/>
            <person name="Shu W."/>
        </authorList>
    </citation>
    <scope>NUCLEOTIDE SEQUENCE</scope>
    <source>
        <strain evidence="8">FACHB-1375</strain>
    </source>
</reference>
<evidence type="ECO:0000256" key="4">
    <source>
        <dbReference type="ARBA" id="ARBA00022833"/>
    </source>
</evidence>
<keyword evidence="3 7" id="KW-0479">Metal-binding</keyword>
<dbReference type="EC" id="4.2.1.1" evidence="2"/>
<dbReference type="SUPFAM" id="SSF53056">
    <property type="entry name" value="beta-carbonic anhydrase, cab"/>
    <property type="match status" value="1"/>
</dbReference>
<dbReference type="InterPro" id="IPR015892">
    <property type="entry name" value="Carbonic_anhydrase_CS"/>
</dbReference>
<reference evidence="8" key="1">
    <citation type="journal article" date="2015" name="ISME J.">
        <title>Draft Genome Sequence of Streptomyces incarnatus NRRL8089, which Produces the Nucleoside Antibiotic Sinefungin.</title>
        <authorList>
            <person name="Oshima K."/>
            <person name="Hattori M."/>
            <person name="Shimizu H."/>
            <person name="Fukuda K."/>
            <person name="Nemoto M."/>
            <person name="Inagaki K."/>
            <person name="Tamura T."/>
        </authorList>
    </citation>
    <scope>NUCLEOTIDE SEQUENCE</scope>
    <source>
        <strain evidence="8">FACHB-1375</strain>
    </source>
</reference>
<dbReference type="GO" id="GO:0015976">
    <property type="term" value="P:carbon utilization"/>
    <property type="evidence" value="ECO:0007669"/>
    <property type="project" value="InterPro"/>
</dbReference>
<evidence type="ECO:0000256" key="1">
    <source>
        <dbReference type="ARBA" id="ARBA00006217"/>
    </source>
</evidence>
<organism evidence="8 9">
    <name type="scientific">Aerosakkonema funiforme FACHB-1375</name>
    <dbReference type="NCBI Taxonomy" id="2949571"/>
    <lineage>
        <taxon>Bacteria</taxon>
        <taxon>Bacillati</taxon>
        <taxon>Cyanobacteriota</taxon>
        <taxon>Cyanophyceae</taxon>
        <taxon>Oscillatoriophycideae</taxon>
        <taxon>Aerosakkonematales</taxon>
        <taxon>Aerosakkonemataceae</taxon>
        <taxon>Aerosakkonema</taxon>
    </lineage>
</organism>
<keyword evidence="4 7" id="KW-0862">Zinc</keyword>
<feature type="binding site" evidence="7">
    <location>
        <position position="148"/>
    </location>
    <ligand>
        <name>Zn(2+)</name>
        <dbReference type="ChEBI" id="CHEBI:29105"/>
    </ligand>
</feature>
<keyword evidence="9" id="KW-1185">Reference proteome</keyword>
<feature type="binding site" evidence="7">
    <location>
        <position position="95"/>
    </location>
    <ligand>
        <name>Zn(2+)</name>
        <dbReference type="ChEBI" id="CHEBI:29105"/>
    </ligand>
</feature>
<evidence type="ECO:0000256" key="2">
    <source>
        <dbReference type="ARBA" id="ARBA00012925"/>
    </source>
</evidence>
<dbReference type="Proteomes" id="UP000641646">
    <property type="component" value="Unassembled WGS sequence"/>
</dbReference>
<comment type="caution">
    <text evidence="8">The sequence shown here is derived from an EMBL/GenBank/DDBJ whole genome shotgun (WGS) entry which is preliminary data.</text>
</comment>
<dbReference type="PANTHER" id="PTHR11002:SF76">
    <property type="entry name" value="CARBONIC ANHYDRASE"/>
    <property type="match status" value="1"/>
</dbReference>
<evidence type="ECO:0000256" key="7">
    <source>
        <dbReference type="PIRSR" id="PIRSR601765-1"/>
    </source>
</evidence>
<dbReference type="EMBL" id="JACJPW010000043">
    <property type="protein sequence ID" value="MBD2182865.1"/>
    <property type="molecule type" value="Genomic_DNA"/>
</dbReference>
<name>A0A926VFT2_9CYAN</name>
<dbReference type="CDD" id="cd03378">
    <property type="entry name" value="beta_CA_cladeC"/>
    <property type="match status" value="1"/>
</dbReference>
<dbReference type="Pfam" id="PF00484">
    <property type="entry name" value="Pro_CA"/>
    <property type="match status" value="1"/>
</dbReference>
<dbReference type="InterPro" id="IPR036874">
    <property type="entry name" value="Carbonic_anhydrase_sf"/>
</dbReference>
<feature type="binding site" evidence="7">
    <location>
        <position position="151"/>
    </location>
    <ligand>
        <name>Zn(2+)</name>
        <dbReference type="ChEBI" id="CHEBI:29105"/>
    </ligand>
</feature>
<sequence>MNKTSQQLGVSRRNLLKFGAVALGTSVVASQVGSQLIAPEPAVAQNDMSPDEALQRLMDGNQRFIGGKPINPNRSLARLRQVAQTQKPFAALLTCADSRIPAEILFDQGFGDLFMCRVAGNVVTPEEMGSLEFGTLVLGAKLLMVMGHKKCGAVDATIKGAQVPGQIGSLLDAIKPALQISRSLDKDRLESTTKANVLVQVENLKKSSVISQLIKENKLKVVGGYFDFDTGVVSMVS</sequence>
<evidence type="ECO:0000256" key="6">
    <source>
        <dbReference type="ARBA" id="ARBA00048348"/>
    </source>
</evidence>
<dbReference type="SMART" id="SM00947">
    <property type="entry name" value="Pro_CA"/>
    <property type="match status" value="1"/>
</dbReference>
<comment type="cofactor">
    <cofactor evidence="7">
        <name>Zn(2+)</name>
        <dbReference type="ChEBI" id="CHEBI:29105"/>
    </cofactor>
    <text evidence="7">Binds 1 zinc ion per subunit.</text>
</comment>